<protein>
    <submittedName>
        <fullName evidence="1">Uncharacterized protein</fullName>
    </submittedName>
</protein>
<proteinExistence type="predicted"/>
<gene>
    <name evidence="1" type="ORF">R50_1973</name>
</gene>
<organism evidence="1 2">
    <name type="scientific">Candidatus Hydrogenisulfobacillus filiaventi</name>
    <dbReference type="NCBI Taxonomy" id="2707344"/>
    <lineage>
        <taxon>Bacteria</taxon>
        <taxon>Bacillati</taxon>
        <taxon>Bacillota</taxon>
        <taxon>Clostridia</taxon>
        <taxon>Eubacteriales</taxon>
        <taxon>Clostridiales Family XVII. Incertae Sedis</taxon>
        <taxon>Candidatus Hydrogenisulfobacillus</taxon>
    </lineage>
</organism>
<dbReference type="KEGG" id="hfv:R50_1973"/>
<keyword evidence="2" id="KW-1185">Reference proteome</keyword>
<dbReference type="EMBL" id="LR778114">
    <property type="protein sequence ID" value="CAB1129470.1"/>
    <property type="molecule type" value="Genomic_DNA"/>
</dbReference>
<name>A0A6F8ZIQ7_9FIRM</name>
<dbReference type="AlphaFoldDB" id="A0A6F8ZIQ7"/>
<sequence length="54" mass="6057">MCEPEDRSQAPSMDTLLEWLEEEDGAEATDGCWVELDGVCEHGCRSWLLVMGLI</sequence>
<evidence type="ECO:0000313" key="1">
    <source>
        <dbReference type="EMBL" id="CAB1129470.1"/>
    </source>
</evidence>
<dbReference type="Proteomes" id="UP000503399">
    <property type="component" value="Chromosome"/>
</dbReference>
<accession>A0A6F8ZIQ7</accession>
<reference evidence="1 2" key="1">
    <citation type="submission" date="2020-02" db="EMBL/GenBank/DDBJ databases">
        <authorList>
            <person name="Hogendoorn C."/>
        </authorList>
    </citation>
    <scope>NUCLEOTIDE SEQUENCE [LARGE SCALE GENOMIC DNA]</scope>
    <source>
        <strain evidence="1">R501</strain>
    </source>
</reference>
<evidence type="ECO:0000313" key="2">
    <source>
        <dbReference type="Proteomes" id="UP000503399"/>
    </source>
</evidence>